<keyword evidence="5" id="KW-1185">Reference proteome</keyword>
<evidence type="ECO:0000313" key="5">
    <source>
        <dbReference type="Proteomes" id="UP000321440"/>
    </source>
</evidence>
<evidence type="ECO:0000313" key="4">
    <source>
        <dbReference type="EMBL" id="GEN44947.1"/>
    </source>
</evidence>
<name>A0A511W1P6_9BACI</name>
<feature type="region of interest" description="Disordered" evidence="2">
    <location>
        <begin position="69"/>
        <end position="101"/>
    </location>
</feature>
<dbReference type="AlphaFoldDB" id="A0A511W1P6"/>
<dbReference type="Proteomes" id="UP000321440">
    <property type="component" value="Unassembled WGS sequence"/>
</dbReference>
<organism evidence="4 5">
    <name type="scientific">Alkalibacillus haloalkaliphilus</name>
    <dbReference type="NCBI Taxonomy" id="94136"/>
    <lineage>
        <taxon>Bacteria</taxon>
        <taxon>Bacillati</taxon>
        <taxon>Bacillota</taxon>
        <taxon>Bacilli</taxon>
        <taxon>Bacillales</taxon>
        <taxon>Bacillaceae</taxon>
        <taxon>Alkalibacillus</taxon>
    </lineage>
</organism>
<accession>A0A511W1P6</accession>
<comment type="caution">
    <text evidence="4">The sequence shown here is derived from an EMBL/GenBank/DDBJ whole genome shotgun (WGS) entry which is preliminary data.</text>
</comment>
<feature type="compositionally biased region" description="Low complexity" evidence="2">
    <location>
        <begin position="72"/>
        <end position="85"/>
    </location>
</feature>
<keyword evidence="3" id="KW-0472">Membrane</keyword>
<keyword evidence="3" id="KW-0812">Transmembrane</keyword>
<evidence type="ECO:0008006" key="6">
    <source>
        <dbReference type="Google" id="ProtNLM"/>
    </source>
</evidence>
<evidence type="ECO:0000256" key="3">
    <source>
        <dbReference type="SAM" id="Phobius"/>
    </source>
</evidence>
<keyword evidence="3" id="KW-1133">Transmembrane helix</keyword>
<dbReference type="EMBL" id="BJYA01000002">
    <property type="protein sequence ID" value="GEN44947.1"/>
    <property type="molecule type" value="Genomic_DNA"/>
</dbReference>
<feature type="coiled-coil region" evidence="1">
    <location>
        <begin position="23"/>
        <end position="68"/>
    </location>
</feature>
<feature type="transmembrane region" description="Helical" evidence="3">
    <location>
        <begin position="6"/>
        <end position="23"/>
    </location>
</feature>
<sequence length="180" mass="21126">MEIIYLVLHGIALFAIFWLFIQLRQSNESEKQSEQRVQEIEDLFNSYLLEIKDENKKLIEQLSKVERTNQYSSTTNNDQDQSSNNISLKNHGKSFDYTTPPEDEYDAFDLEHVISEQEDQLELSTEKQMDHEQRSSQPSLQNQVLDLIKQGYSIETTAKKLNMGYTEVELIVKFNHKMTI</sequence>
<reference evidence="4 5" key="1">
    <citation type="submission" date="2019-07" db="EMBL/GenBank/DDBJ databases">
        <title>Whole genome shotgun sequence of Alkalibacillus haloalkaliphilus NBRC 103110.</title>
        <authorList>
            <person name="Hosoyama A."/>
            <person name="Uohara A."/>
            <person name="Ohji S."/>
            <person name="Ichikawa N."/>
        </authorList>
    </citation>
    <scope>NUCLEOTIDE SEQUENCE [LARGE SCALE GENOMIC DNA]</scope>
    <source>
        <strain evidence="4 5">NBRC 103110</strain>
    </source>
</reference>
<feature type="compositionally biased region" description="Basic and acidic residues" evidence="2">
    <location>
        <begin position="124"/>
        <end position="134"/>
    </location>
</feature>
<evidence type="ECO:0000256" key="1">
    <source>
        <dbReference type="SAM" id="Coils"/>
    </source>
</evidence>
<feature type="region of interest" description="Disordered" evidence="2">
    <location>
        <begin position="119"/>
        <end position="140"/>
    </location>
</feature>
<dbReference type="OrthoDB" id="1708317at2"/>
<dbReference type="RefSeq" id="WP_146814470.1">
    <property type="nucleotide sequence ID" value="NZ_BJYA01000002.1"/>
</dbReference>
<gene>
    <name evidence="4" type="ORF">AHA02nite_07230</name>
</gene>
<proteinExistence type="predicted"/>
<evidence type="ECO:0000256" key="2">
    <source>
        <dbReference type="SAM" id="MobiDB-lite"/>
    </source>
</evidence>
<protein>
    <recommendedName>
        <fullName evidence="6">Swarming motility protein SwrB</fullName>
    </recommendedName>
</protein>
<keyword evidence="1" id="KW-0175">Coiled coil</keyword>